<comment type="caution">
    <text evidence="1">The sequence shown here is derived from an EMBL/GenBank/DDBJ whole genome shotgun (WGS) entry which is preliminary data.</text>
</comment>
<evidence type="ECO:0000313" key="1">
    <source>
        <dbReference type="EMBL" id="CAG8724998.1"/>
    </source>
</evidence>
<feature type="non-terminal residue" evidence="1">
    <location>
        <position position="48"/>
    </location>
</feature>
<name>A0ACA9PWC0_9GLOM</name>
<sequence length="48" mass="5607">MPISTPIPFIQNYKVQTLVQMPKLKYNIQAVEIPLHIKQNADDNQHTF</sequence>
<reference evidence="1" key="1">
    <citation type="submission" date="2021-06" db="EMBL/GenBank/DDBJ databases">
        <authorList>
            <person name="Kallberg Y."/>
            <person name="Tangrot J."/>
            <person name="Rosling A."/>
        </authorList>
    </citation>
    <scope>NUCLEOTIDE SEQUENCE</scope>
    <source>
        <strain evidence="1">28 12/20/2015</strain>
    </source>
</reference>
<dbReference type="Proteomes" id="UP000789366">
    <property type="component" value="Unassembled WGS sequence"/>
</dbReference>
<gene>
    <name evidence="1" type="ORF">SPELUC_LOCUS12695</name>
</gene>
<evidence type="ECO:0000313" key="2">
    <source>
        <dbReference type="Proteomes" id="UP000789366"/>
    </source>
</evidence>
<proteinExistence type="predicted"/>
<keyword evidence="2" id="KW-1185">Reference proteome</keyword>
<protein>
    <submittedName>
        <fullName evidence="1">12314_t:CDS:1</fullName>
    </submittedName>
</protein>
<organism evidence="1 2">
    <name type="scientific">Cetraspora pellucida</name>
    <dbReference type="NCBI Taxonomy" id="1433469"/>
    <lineage>
        <taxon>Eukaryota</taxon>
        <taxon>Fungi</taxon>
        <taxon>Fungi incertae sedis</taxon>
        <taxon>Mucoromycota</taxon>
        <taxon>Glomeromycotina</taxon>
        <taxon>Glomeromycetes</taxon>
        <taxon>Diversisporales</taxon>
        <taxon>Gigasporaceae</taxon>
        <taxon>Cetraspora</taxon>
    </lineage>
</organism>
<accession>A0ACA9PWC0</accession>
<dbReference type="EMBL" id="CAJVPW010030790">
    <property type="protein sequence ID" value="CAG8724998.1"/>
    <property type="molecule type" value="Genomic_DNA"/>
</dbReference>